<sequence>MRLKDKLAVVTAAASGMGREGVLRFAREGARVAAIDLNAQALAQLAIEVAEHGHAPLETLVADLSDPVQARGSIHEAAARLGGIDVLWAHAGIPGPATVEGMDLDEYRRAIDLNVTSAVLAAGEVARHMRARGGGSLIFTASVSGLVGSMMSPVYSAAKFAVVGFAKSAAQRFAADGIRVNVVCPGLTETPMKQGFVGRSGDPEETAANERKLLAAIPMARFGLAHEVADAALWLASDESSYVTGVALPVDGGYTCR</sequence>
<reference evidence="3 4" key="1">
    <citation type="submission" date="2017-10" db="EMBL/GenBank/DDBJ databases">
        <title>Whole genome sequencing of Pseudoxanthomonas broegbernensis DSM 12573(T).</title>
        <authorList>
            <person name="Kumar S."/>
            <person name="Bansal K."/>
            <person name="Kaur A."/>
            <person name="Patil P."/>
            <person name="Sharma S."/>
            <person name="Patil P.B."/>
        </authorList>
    </citation>
    <scope>NUCLEOTIDE SEQUENCE [LARGE SCALE GENOMIC DNA]</scope>
    <source>
        <strain evidence="3 4">DSM 12573</strain>
    </source>
</reference>
<dbReference type="EMBL" id="MWIP01000005">
    <property type="protein sequence ID" value="KAF1686725.1"/>
    <property type="molecule type" value="Genomic_DNA"/>
</dbReference>
<comment type="similarity">
    <text evidence="1">Belongs to the short-chain dehydrogenases/reductases (SDR) family.</text>
</comment>
<dbReference type="InterPro" id="IPR002347">
    <property type="entry name" value="SDR_fam"/>
</dbReference>
<dbReference type="PRINTS" id="PR00080">
    <property type="entry name" value="SDRFAMILY"/>
</dbReference>
<keyword evidence="4" id="KW-1185">Reference proteome</keyword>
<dbReference type="Proteomes" id="UP000462066">
    <property type="component" value="Unassembled WGS sequence"/>
</dbReference>
<dbReference type="PANTHER" id="PTHR24321">
    <property type="entry name" value="DEHYDROGENASES, SHORT CHAIN"/>
    <property type="match status" value="1"/>
</dbReference>
<organism evidence="3 4">
    <name type="scientific">Pseudoxanthomonas broegbernensis</name>
    <dbReference type="NCBI Taxonomy" id="83619"/>
    <lineage>
        <taxon>Bacteria</taxon>
        <taxon>Pseudomonadati</taxon>
        <taxon>Pseudomonadota</taxon>
        <taxon>Gammaproteobacteria</taxon>
        <taxon>Lysobacterales</taxon>
        <taxon>Lysobacteraceae</taxon>
        <taxon>Pseudoxanthomonas</taxon>
    </lineage>
</organism>
<gene>
    <name evidence="3" type="ORF">B1992_07430</name>
</gene>
<proteinExistence type="inferred from homology"/>
<dbReference type="InterPro" id="IPR020904">
    <property type="entry name" value="Sc_DH/Rdtase_CS"/>
</dbReference>
<dbReference type="SUPFAM" id="SSF51735">
    <property type="entry name" value="NAD(P)-binding Rossmann-fold domains"/>
    <property type="match status" value="1"/>
</dbReference>
<dbReference type="FunFam" id="3.40.50.720:FF:000084">
    <property type="entry name" value="Short-chain dehydrogenase reductase"/>
    <property type="match status" value="1"/>
</dbReference>
<dbReference type="GO" id="GO:0016491">
    <property type="term" value="F:oxidoreductase activity"/>
    <property type="evidence" value="ECO:0007669"/>
    <property type="project" value="UniProtKB-KW"/>
</dbReference>
<dbReference type="PRINTS" id="PR00081">
    <property type="entry name" value="GDHRDH"/>
</dbReference>
<dbReference type="RefSeq" id="WP_162310845.1">
    <property type="nucleotide sequence ID" value="NZ_JACHGU010000001.1"/>
</dbReference>
<evidence type="ECO:0000313" key="3">
    <source>
        <dbReference type="EMBL" id="KAF1686725.1"/>
    </source>
</evidence>
<dbReference type="InterPro" id="IPR036291">
    <property type="entry name" value="NAD(P)-bd_dom_sf"/>
</dbReference>
<dbReference type="AlphaFoldDB" id="A0A7V8GN22"/>
<dbReference type="Pfam" id="PF13561">
    <property type="entry name" value="adh_short_C2"/>
    <property type="match status" value="1"/>
</dbReference>
<keyword evidence="2" id="KW-0560">Oxidoreductase</keyword>
<name>A0A7V8GN22_9GAMM</name>
<dbReference type="PANTHER" id="PTHR24321:SF15">
    <property type="entry name" value="OXIDOREDUCTASE UCPA"/>
    <property type="match status" value="1"/>
</dbReference>
<evidence type="ECO:0000256" key="2">
    <source>
        <dbReference type="ARBA" id="ARBA00023002"/>
    </source>
</evidence>
<protein>
    <submittedName>
        <fullName evidence="3">2,5-dichloro-2,5-cyclohexadiene-1,4-diol dehydrogenase</fullName>
    </submittedName>
</protein>
<comment type="caution">
    <text evidence="3">The sequence shown here is derived from an EMBL/GenBank/DDBJ whole genome shotgun (WGS) entry which is preliminary data.</text>
</comment>
<dbReference type="CDD" id="cd05233">
    <property type="entry name" value="SDR_c"/>
    <property type="match status" value="1"/>
</dbReference>
<accession>A0A7V8GN22</accession>
<evidence type="ECO:0000256" key="1">
    <source>
        <dbReference type="ARBA" id="ARBA00006484"/>
    </source>
</evidence>
<evidence type="ECO:0000313" key="4">
    <source>
        <dbReference type="Proteomes" id="UP000462066"/>
    </source>
</evidence>
<dbReference type="Gene3D" id="3.40.50.720">
    <property type="entry name" value="NAD(P)-binding Rossmann-like Domain"/>
    <property type="match status" value="1"/>
</dbReference>
<dbReference type="PROSITE" id="PS00061">
    <property type="entry name" value="ADH_SHORT"/>
    <property type="match status" value="1"/>
</dbReference>